<evidence type="ECO:0000313" key="2">
    <source>
        <dbReference type="Proteomes" id="UP000811609"/>
    </source>
</evidence>
<evidence type="ECO:0000313" key="1">
    <source>
        <dbReference type="EMBL" id="KAG6642952.1"/>
    </source>
</evidence>
<name>A0A8T1PPL2_CARIL</name>
<dbReference type="EMBL" id="CM031817">
    <property type="protein sequence ID" value="KAG6642952.1"/>
    <property type="molecule type" value="Genomic_DNA"/>
</dbReference>
<dbReference type="AlphaFoldDB" id="A0A8T1PPL2"/>
<gene>
    <name evidence="1" type="ORF">CIPAW_09G176400</name>
</gene>
<keyword evidence="2" id="KW-1185">Reference proteome</keyword>
<comment type="caution">
    <text evidence="1">The sequence shown here is derived from an EMBL/GenBank/DDBJ whole genome shotgun (WGS) entry which is preliminary data.</text>
</comment>
<dbReference type="Proteomes" id="UP000811609">
    <property type="component" value="Chromosome 9"/>
</dbReference>
<accession>A0A8T1PPL2</accession>
<sequence>MTEWTPTKYNKKDENQYSTTLPWCICRIREFLRCVSFSGHRCNNRIPHVTDL</sequence>
<protein>
    <submittedName>
        <fullName evidence="1">Uncharacterized protein</fullName>
    </submittedName>
</protein>
<reference evidence="1" key="1">
    <citation type="submission" date="2020-12" db="EMBL/GenBank/DDBJ databases">
        <title>WGS assembly of Carya illinoinensis cv. Pawnee.</title>
        <authorList>
            <person name="Platts A."/>
            <person name="Shu S."/>
            <person name="Wright S."/>
            <person name="Barry K."/>
            <person name="Edger P."/>
            <person name="Pires J.C."/>
            <person name="Schmutz J."/>
        </authorList>
    </citation>
    <scope>NUCLEOTIDE SEQUENCE</scope>
    <source>
        <tissue evidence="1">Leaf</tissue>
    </source>
</reference>
<organism evidence="1 2">
    <name type="scientific">Carya illinoinensis</name>
    <name type="common">Pecan</name>
    <dbReference type="NCBI Taxonomy" id="32201"/>
    <lineage>
        <taxon>Eukaryota</taxon>
        <taxon>Viridiplantae</taxon>
        <taxon>Streptophyta</taxon>
        <taxon>Embryophyta</taxon>
        <taxon>Tracheophyta</taxon>
        <taxon>Spermatophyta</taxon>
        <taxon>Magnoliopsida</taxon>
        <taxon>eudicotyledons</taxon>
        <taxon>Gunneridae</taxon>
        <taxon>Pentapetalae</taxon>
        <taxon>rosids</taxon>
        <taxon>fabids</taxon>
        <taxon>Fagales</taxon>
        <taxon>Juglandaceae</taxon>
        <taxon>Carya</taxon>
    </lineage>
</organism>
<proteinExistence type="predicted"/>